<proteinExistence type="predicted"/>
<organism evidence="2">
    <name type="scientific">bioreactor metagenome</name>
    <dbReference type="NCBI Taxonomy" id="1076179"/>
    <lineage>
        <taxon>unclassified sequences</taxon>
        <taxon>metagenomes</taxon>
        <taxon>ecological metagenomes</taxon>
    </lineage>
</organism>
<name>A0A644WKY8_9ZZZZ</name>
<gene>
    <name evidence="2" type="ORF">SDC9_50522</name>
</gene>
<reference evidence="2" key="1">
    <citation type="submission" date="2019-08" db="EMBL/GenBank/DDBJ databases">
        <authorList>
            <person name="Kucharzyk K."/>
            <person name="Murdoch R.W."/>
            <person name="Higgins S."/>
            <person name="Loffler F."/>
        </authorList>
    </citation>
    <scope>NUCLEOTIDE SEQUENCE</scope>
</reference>
<feature type="region of interest" description="Disordered" evidence="1">
    <location>
        <begin position="72"/>
        <end position="92"/>
    </location>
</feature>
<evidence type="ECO:0000256" key="1">
    <source>
        <dbReference type="SAM" id="MobiDB-lite"/>
    </source>
</evidence>
<dbReference type="AlphaFoldDB" id="A0A644WKY8"/>
<dbReference type="EMBL" id="VSSQ01001022">
    <property type="protein sequence ID" value="MPM04247.1"/>
    <property type="molecule type" value="Genomic_DNA"/>
</dbReference>
<sequence length="92" mass="9651">MMMRLRALPCAGKALKKGEAFKFLAVPRLVPPDGEGFVQVIRPDGTGPVRVAVPEGGVQVFSAGKTFVDPVGQDDPHDTVAVENLPLGPDDG</sequence>
<comment type="caution">
    <text evidence="2">The sequence shown here is derived from an EMBL/GenBank/DDBJ whole genome shotgun (WGS) entry which is preliminary data.</text>
</comment>
<accession>A0A644WKY8</accession>
<protein>
    <submittedName>
        <fullName evidence="2">Uncharacterized protein</fullName>
    </submittedName>
</protein>
<evidence type="ECO:0000313" key="2">
    <source>
        <dbReference type="EMBL" id="MPM04247.1"/>
    </source>
</evidence>